<accession>A0ABR1J1T0</accession>
<name>A0ABR1J1T0_9AGAR</name>
<dbReference type="Proteomes" id="UP001498398">
    <property type="component" value="Unassembled WGS sequence"/>
</dbReference>
<evidence type="ECO:0000313" key="3">
    <source>
        <dbReference type="Proteomes" id="UP001498398"/>
    </source>
</evidence>
<dbReference type="EMBL" id="JBANRG010000041">
    <property type="protein sequence ID" value="KAK7447396.1"/>
    <property type="molecule type" value="Genomic_DNA"/>
</dbReference>
<protein>
    <submittedName>
        <fullName evidence="2">Uncharacterized protein</fullName>
    </submittedName>
</protein>
<organism evidence="2 3">
    <name type="scientific">Marasmiellus scandens</name>
    <dbReference type="NCBI Taxonomy" id="2682957"/>
    <lineage>
        <taxon>Eukaryota</taxon>
        <taxon>Fungi</taxon>
        <taxon>Dikarya</taxon>
        <taxon>Basidiomycota</taxon>
        <taxon>Agaricomycotina</taxon>
        <taxon>Agaricomycetes</taxon>
        <taxon>Agaricomycetidae</taxon>
        <taxon>Agaricales</taxon>
        <taxon>Marasmiineae</taxon>
        <taxon>Omphalotaceae</taxon>
        <taxon>Marasmiellus</taxon>
    </lineage>
</organism>
<evidence type="ECO:0000313" key="2">
    <source>
        <dbReference type="EMBL" id="KAK7447396.1"/>
    </source>
</evidence>
<reference evidence="2 3" key="1">
    <citation type="submission" date="2024-01" db="EMBL/GenBank/DDBJ databases">
        <title>A draft genome for the cacao thread blight pathogen Marasmiellus scandens.</title>
        <authorList>
            <person name="Baruah I.K."/>
            <person name="Leung J."/>
            <person name="Bukari Y."/>
            <person name="Amoako-Attah I."/>
            <person name="Meinhardt L.W."/>
            <person name="Bailey B.A."/>
            <person name="Cohen S.P."/>
        </authorList>
    </citation>
    <scope>NUCLEOTIDE SEQUENCE [LARGE SCALE GENOMIC DNA]</scope>
    <source>
        <strain evidence="2 3">GH-19</strain>
    </source>
</reference>
<comment type="caution">
    <text evidence="2">The sequence shown here is derived from an EMBL/GenBank/DDBJ whole genome shotgun (WGS) entry which is preliminary data.</text>
</comment>
<keyword evidence="3" id="KW-1185">Reference proteome</keyword>
<feature type="compositionally biased region" description="Basic and acidic residues" evidence="1">
    <location>
        <begin position="10"/>
        <end position="26"/>
    </location>
</feature>
<sequence>MAMTFADFAAQDKHNGGEKDSSESKGEVILLSCRNKESADGTSMTQLCKQAHSSLDQLVMDILHNLRESAVNL</sequence>
<feature type="region of interest" description="Disordered" evidence="1">
    <location>
        <begin position="1"/>
        <end position="26"/>
    </location>
</feature>
<gene>
    <name evidence="2" type="ORF">VKT23_014106</name>
</gene>
<evidence type="ECO:0000256" key="1">
    <source>
        <dbReference type="SAM" id="MobiDB-lite"/>
    </source>
</evidence>
<proteinExistence type="predicted"/>